<dbReference type="SMART" id="SM00100">
    <property type="entry name" value="cNMP"/>
    <property type="match status" value="1"/>
</dbReference>
<dbReference type="InterPro" id="IPR018490">
    <property type="entry name" value="cNMP-bd_dom_sf"/>
</dbReference>
<feature type="domain" description="Cyclic nucleotide-binding" evidence="1">
    <location>
        <begin position="40"/>
        <end position="147"/>
    </location>
</feature>
<evidence type="ECO:0000313" key="3">
    <source>
        <dbReference type="Proteomes" id="UP000241808"/>
    </source>
</evidence>
<sequence>MPMRCMLCVCDQRENGKRRNDGKSHDEAPVKFPVSCHASIMGRMIEIMSLAVFDRLRSLSFASRDFAEGDTVFRTGDAITYLYVVADGRAHLVRHLEGGASLILQRACAPAILAEASLHNDVYHCDAVAETKLKLLLIERRLLVRRLAEDRDLALSVEVHLAREVQRARLRAEILSVRTVADRLDVWLACHESSIPAKGGWKLLAAELGITPEALYREIAKRRV</sequence>
<dbReference type="AlphaFoldDB" id="A0A2T4YWK8"/>
<protein>
    <submittedName>
        <fullName evidence="2">CRP-like cAMP-binding protein</fullName>
    </submittedName>
</protein>
<dbReference type="InterPro" id="IPR014710">
    <property type="entry name" value="RmlC-like_jellyroll"/>
</dbReference>
<comment type="caution">
    <text evidence="2">The sequence shown here is derived from an EMBL/GenBank/DDBJ whole genome shotgun (WGS) entry which is preliminary data.</text>
</comment>
<keyword evidence="3" id="KW-1185">Reference proteome</keyword>
<dbReference type="PROSITE" id="PS50042">
    <property type="entry name" value="CNMP_BINDING_3"/>
    <property type="match status" value="1"/>
</dbReference>
<dbReference type="Pfam" id="PF00027">
    <property type="entry name" value="cNMP_binding"/>
    <property type="match status" value="1"/>
</dbReference>
<name>A0A2T4YWK8_9HYPH</name>
<dbReference type="Gene3D" id="2.60.120.10">
    <property type="entry name" value="Jelly Rolls"/>
    <property type="match status" value="1"/>
</dbReference>
<dbReference type="EMBL" id="PZZL01000021">
    <property type="protein sequence ID" value="PTM49049.1"/>
    <property type="molecule type" value="Genomic_DNA"/>
</dbReference>
<evidence type="ECO:0000313" key="2">
    <source>
        <dbReference type="EMBL" id="PTM49049.1"/>
    </source>
</evidence>
<dbReference type="Proteomes" id="UP000241808">
    <property type="component" value="Unassembled WGS sequence"/>
</dbReference>
<reference evidence="2 3" key="1">
    <citation type="submission" date="2018-04" db="EMBL/GenBank/DDBJ databases">
        <title>Genomic Encyclopedia of Archaeal and Bacterial Type Strains, Phase II (KMG-II): from individual species to whole genera.</title>
        <authorList>
            <person name="Goeker M."/>
        </authorList>
    </citation>
    <scope>NUCLEOTIDE SEQUENCE [LARGE SCALE GENOMIC DNA]</scope>
    <source>
        <strain evidence="2 3">DSM 25521</strain>
    </source>
</reference>
<dbReference type="InterPro" id="IPR000595">
    <property type="entry name" value="cNMP-bd_dom"/>
</dbReference>
<evidence type="ECO:0000259" key="1">
    <source>
        <dbReference type="PROSITE" id="PS50042"/>
    </source>
</evidence>
<accession>A0A2T4YWK8</accession>
<gene>
    <name evidence="2" type="ORF">C8P69_1212</name>
</gene>
<organism evidence="2 3">
    <name type="scientific">Phreatobacter oligotrophus</name>
    <dbReference type="NCBI Taxonomy" id="1122261"/>
    <lineage>
        <taxon>Bacteria</taxon>
        <taxon>Pseudomonadati</taxon>
        <taxon>Pseudomonadota</taxon>
        <taxon>Alphaproteobacteria</taxon>
        <taxon>Hyphomicrobiales</taxon>
        <taxon>Phreatobacteraceae</taxon>
        <taxon>Phreatobacter</taxon>
    </lineage>
</organism>
<dbReference type="CDD" id="cd00038">
    <property type="entry name" value="CAP_ED"/>
    <property type="match status" value="1"/>
</dbReference>
<proteinExistence type="predicted"/>
<dbReference type="SUPFAM" id="SSF51206">
    <property type="entry name" value="cAMP-binding domain-like"/>
    <property type="match status" value="1"/>
</dbReference>